<name>A0ACC2I5A8_9PEZI</name>
<evidence type="ECO:0000313" key="1">
    <source>
        <dbReference type="EMBL" id="KAJ8110330.1"/>
    </source>
</evidence>
<sequence>MRGLDFRGVSGVVNYDVPTSAAAYVHRVGRTGRAGEQGIACTFYTNDDVAYLKSIANVISQSEKQAGKTGEEGVPKWLLDSLPKISKDEKKKLKQRGIESRRGNASKITTKSAWERRKENNKREAIASSKKRKLQGPHDDTQEQDSEDDEWGGLDD</sequence>
<evidence type="ECO:0000313" key="2">
    <source>
        <dbReference type="Proteomes" id="UP001153334"/>
    </source>
</evidence>
<dbReference type="EMBL" id="JAPESX010001944">
    <property type="protein sequence ID" value="KAJ8110330.1"/>
    <property type="molecule type" value="Genomic_DNA"/>
</dbReference>
<organism evidence="1 2">
    <name type="scientific">Nemania bipapillata</name>
    <dbReference type="NCBI Taxonomy" id="110536"/>
    <lineage>
        <taxon>Eukaryota</taxon>
        <taxon>Fungi</taxon>
        <taxon>Dikarya</taxon>
        <taxon>Ascomycota</taxon>
        <taxon>Pezizomycotina</taxon>
        <taxon>Sordariomycetes</taxon>
        <taxon>Xylariomycetidae</taxon>
        <taxon>Xylariales</taxon>
        <taxon>Xylariaceae</taxon>
        <taxon>Nemania</taxon>
    </lineage>
</organism>
<keyword evidence="2" id="KW-1185">Reference proteome</keyword>
<protein>
    <submittedName>
        <fullName evidence="1">Uncharacterized protein</fullName>
    </submittedName>
</protein>
<dbReference type="Proteomes" id="UP001153334">
    <property type="component" value="Unassembled WGS sequence"/>
</dbReference>
<accession>A0ACC2I5A8</accession>
<reference evidence="1" key="1">
    <citation type="submission" date="2022-11" db="EMBL/GenBank/DDBJ databases">
        <title>Genome Sequence of Nemania bipapillata.</title>
        <authorList>
            <person name="Buettner E."/>
        </authorList>
    </citation>
    <scope>NUCLEOTIDE SEQUENCE</scope>
    <source>
        <strain evidence="1">CP14</strain>
    </source>
</reference>
<gene>
    <name evidence="1" type="ORF">ONZ43_g5896</name>
</gene>
<comment type="caution">
    <text evidence="1">The sequence shown here is derived from an EMBL/GenBank/DDBJ whole genome shotgun (WGS) entry which is preliminary data.</text>
</comment>
<proteinExistence type="predicted"/>